<name>A0ACC2RMG3_9FUNG</name>
<evidence type="ECO:0000313" key="1">
    <source>
        <dbReference type="EMBL" id="KAJ9051236.1"/>
    </source>
</evidence>
<gene>
    <name evidence="1" type="ORF">DSO57_1006488</name>
</gene>
<organism evidence="1 2">
    <name type="scientific">Entomophthora muscae</name>
    <dbReference type="NCBI Taxonomy" id="34485"/>
    <lineage>
        <taxon>Eukaryota</taxon>
        <taxon>Fungi</taxon>
        <taxon>Fungi incertae sedis</taxon>
        <taxon>Zoopagomycota</taxon>
        <taxon>Entomophthoromycotina</taxon>
        <taxon>Entomophthoromycetes</taxon>
        <taxon>Entomophthorales</taxon>
        <taxon>Entomophthoraceae</taxon>
        <taxon>Entomophthora</taxon>
    </lineage>
</organism>
<keyword evidence="2" id="KW-1185">Reference proteome</keyword>
<sequence length="108" mass="12268">MTPPLTPRLDLPMEPSAVAETTSTQLFGHQFYGGLYPLAWPYPILSHLMPLPMPGFLAIGDNNVRIDNYSSLETWAWELKSNPKPRSLQAAWPVDRLPAFFWDQALTR</sequence>
<reference evidence="1" key="1">
    <citation type="submission" date="2022-04" db="EMBL/GenBank/DDBJ databases">
        <title>Genome of the entomopathogenic fungus Entomophthora muscae.</title>
        <authorList>
            <person name="Elya C."/>
            <person name="Lovett B.R."/>
            <person name="Lee E."/>
            <person name="Macias A.M."/>
            <person name="Hajek A.E."/>
            <person name="De Bivort B.L."/>
            <person name="Kasson M.T."/>
            <person name="De Fine Licht H.H."/>
            <person name="Stajich J.E."/>
        </authorList>
    </citation>
    <scope>NUCLEOTIDE SEQUENCE</scope>
    <source>
        <strain evidence="1">Berkeley</strain>
    </source>
</reference>
<accession>A0ACC2RMG3</accession>
<evidence type="ECO:0000313" key="2">
    <source>
        <dbReference type="Proteomes" id="UP001165960"/>
    </source>
</evidence>
<protein>
    <submittedName>
        <fullName evidence="1">Uncharacterized protein</fullName>
    </submittedName>
</protein>
<proteinExistence type="predicted"/>
<comment type="caution">
    <text evidence="1">The sequence shown here is derived from an EMBL/GenBank/DDBJ whole genome shotgun (WGS) entry which is preliminary data.</text>
</comment>
<dbReference type="EMBL" id="QTSX02007118">
    <property type="protein sequence ID" value="KAJ9051236.1"/>
    <property type="molecule type" value="Genomic_DNA"/>
</dbReference>
<dbReference type="Proteomes" id="UP001165960">
    <property type="component" value="Unassembled WGS sequence"/>
</dbReference>